<keyword evidence="1" id="KW-0472">Membrane</keyword>
<dbReference type="Proteomes" id="UP000307000">
    <property type="component" value="Chromosome"/>
</dbReference>
<evidence type="ECO:0000256" key="1">
    <source>
        <dbReference type="SAM" id="Phobius"/>
    </source>
</evidence>
<dbReference type="KEGG" id="gcr:GcLGCM259_0953"/>
<reference evidence="2 3" key="1">
    <citation type="submission" date="2018-12" db="EMBL/GenBank/DDBJ databases">
        <title>Complete Genome Sequence of Glutamicibacter creatinolyticus strain LGCM259,isolated from an abscess of a 12-year-old mare in Italy.</title>
        <authorList>
            <person name="Santos R.G."/>
            <person name="Silva A.L."/>
            <person name="Seyffert N."/>
            <person name="Castro T.L.P."/>
            <person name="Attili A.R."/>
            <person name="Rifici C."/>
            <person name="Mazzullo G."/>
            <person name="Brenig B."/>
            <person name="Venanzi F."/>
            <person name="Azevedo V."/>
        </authorList>
    </citation>
    <scope>NUCLEOTIDE SEQUENCE [LARGE SCALE GENOMIC DNA]</scope>
    <source>
        <strain evidence="2 3">LGCM 259</strain>
    </source>
</reference>
<keyword evidence="1" id="KW-1133">Transmembrane helix</keyword>
<dbReference type="EMBL" id="CP034412">
    <property type="protein sequence ID" value="QCY46705.1"/>
    <property type="molecule type" value="Genomic_DNA"/>
</dbReference>
<name>A0A5B7WTV3_9MICC</name>
<proteinExistence type="predicted"/>
<evidence type="ECO:0000313" key="2">
    <source>
        <dbReference type="EMBL" id="QCY46705.1"/>
    </source>
</evidence>
<keyword evidence="3" id="KW-1185">Reference proteome</keyword>
<dbReference type="AlphaFoldDB" id="A0A5B7WTV3"/>
<keyword evidence="1" id="KW-0812">Transmembrane</keyword>
<sequence>MGRMSIAALRIVLVGAMGLALFLQGFIVPVAAWDEGGPSGEFGYLRPAFLGYLVLVGLVVELCIVCVWKLATRVRRGTVFNPAAFKYVDVIIATIGVGALGTFALAAVMAPGEAVAPGLVLLTGGLGVLVAGIALIVLVLRQLLAQATSTDLEAQRLRTELGGVI</sequence>
<organism evidence="2 3">
    <name type="scientific">Glutamicibacter creatinolyticus</name>
    <dbReference type="NCBI Taxonomy" id="162496"/>
    <lineage>
        <taxon>Bacteria</taxon>
        <taxon>Bacillati</taxon>
        <taxon>Actinomycetota</taxon>
        <taxon>Actinomycetes</taxon>
        <taxon>Micrococcales</taxon>
        <taxon>Micrococcaceae</taxon>
        <taxon>Glutamicibacter</taxon>
    </lineage>
</organism>
<accession>A0A5B7WTV3</accession>
<feature type="transmembrane region" description="Helical" evidence="1">
    <location>
        <begin position="48"/>
        <end position="71"/>
    </location>
</feature>
<dbReference type="InterPro" id="IPR021354">
    <property type="entry name" value="DUF2975"/>
</dbReference>
<evidence type="ECO:0000313" key="3">
    <source>
        <dbReference type="Proteomes" id="UP000307000"/>
    </source>
</evidence>
<dbReference type="Pfam" id="PF11188">
    <property type="entry name" value="DUF2975"/>
    <property type="match status" value="1"/>
</dbReference>
<feature type="transmembrane region" description="Helical" evidence="1">
    <location>
        <begin position="114"/>
        <end position="140"/>
    </location>
</feature>
<gene>
    <name evidence="2" type="ORF">GcLGCM259_0953</name>
</gene>
<protein>
    <submittedName>
        <fullName evidence="2">ABC transporter</fullName>
    </submittedName>
</protein>
<dbReference type="RefSeq" id="WP_138178446.1">
    <property type="nucleotide sequence ID" value="NZ_CP034412.1"/>
</dbReference>
<feature type="transmembrane region" description="Helical" evidence="1">
    <location>
        <begin position="83"/>
        <end position="108"/>
    </location>
</feature>